<dbReference type="AlphaFoldDB" id="A0A6I4TRL4"/>
<proteinExistence type="predicted"/>
<dbReference type="RefSeq" id="WP_161390217.1">
    <property type="nucleotide sequence ID" value="NZ_JBHSCP010000001.1"/>
</dbReference>
<protein>
    <submittedName>
        <fullName evidence="1">Uncharacterized protein</fullName>
    </submittedName>
</protein>
<dbReference type="Proteomes" id="UP000469430">
    <property type="component" value="Unassembled WGS sequence"/>
</dbReference>
<evidence type="ECO:0000313" key="1">
    <source>
        <dbReference type="EMBL" id="MXO98596.1"/>
    </source>
</evidence>
<organism evidence="1 2">
    <name type="scientific">Croceibacterium xixiisoli</name>
    <dbReference type="NCBI Taxonomy" id="1476466"/>
    <lineage>
        <taxon>Bacteria</taxon>
        <taxon>Pseudomonadati</taxon>
        <taxon>Pseudomonadota</taxon>
        <taxon>Alphaproteobacteria</taxon>
        <taxon>Sphingomonadales</taxon>
        <taxon>Erythrobacteraceae</taxon>
        <taxon>Croceibacterium</taxon>
    </lineage>
</organism>
<keyword evidence="2" id="KW-1185">Reference proteome</keyword>
<comment type="caution">
    <text evidence="1">The sequence shown here is derived from an EMBL/GenBank/DDBJ whole genome shotgun (WGS) entry which is preliminary data.</text>
</comment>
<accession>A0A6I4TRL4</accession>
<dbReference type="EMBL" id="WTYJ01000001">
    <property type="protein sequence ID" value="MXO98596.1"/>
    <property type="molecule type" value="Genomic_DNA"/>
</dbReference>
<evidence type="ECO:0000313" key="2">
    <source>
        <dbReference type="Proteomes" id="UP000469430"/>
    </source>
</evidence>
<gene>
    <name evidence="1" type="ORF">GRI97_06295</name>
</gene>
<reference evidence="1 2" key="1">
    <citation type="submission" date="2019-12" db="EMBL/GenBank/DDBJ databases">
        <title>Genomic-based taxomic classification of the family Erythrobacteraceae.</title>
        <authorList>
            <person name="Xu L."/>
        </authorList>
    </citation>
    <scope>NUCLEOTIDE SEQUENCE [LARGE SCALE GENOMIC DNA]</scope>
    <source>
        <strain evidence="1 2">S36</strain>
    </source>
</reference>
<sequence>MVMVSKNVSLRSVGGSRSGRIAIAAKDRAISAQVNTPANNEIAACDLTADGTIRWVGNRGKRIAAGRGIPSMWVGTASMPADQR</sequence>
<name>A0A6I4TRL4_9SPHN</name>